<evidence type="ECO:0000256" key="1">
    <source>
        <dbReference type="ARBA" id="ARBA00004236"/>
    </source>
</evidence>
<feature type="transmembrane region" description="Helical" evidence="6">
    <location>
        <begin position="293"/>
        <end position="313"/>
    </location>
</feature>
<evidence type="ECO:0000256" key="3">
    <source>
        <dbReference type="ARBA" id="ARBA00022676"/>
    </source>
</evidence>
<evidence type="ECO:0000256" key="5">
    <source>
        <dbReference type="ARBA" id="ARBA00023136"/>
    </source>
</evidence>
<dbReference type="EMBL" id="CP157484">
    <property type="protein sequence ID" value="XBO40315.1"/>
    <property type="molecule type" value="Genomic_DNA"/>
</dbReference>
<keyword evidence="6" id="KW-1133">Transmembrane helix</keyword>
<organism evidence="8">
    <name type="scientific">Alsobacter sp. KACC 23698</name>
    <dbReference type="NCBI Taxonomy" id="3149229"/>
    <lineage>
        <taxon>Bacteria</taxon>
        <taxon>Pseudomonadati</taxon>
        <taxon>Pseudomonadota</taxon>
        <taxon>Alphaproteobacteria</taxon>
        <taxon>Hyphomicrobiales</taxon>
        <taxon>Alsobacteraceae</taxon>
        <taxon>Alsobacter</taxon>
    </lineage>
</organism>
<protein>
    <submittedName>
        <fullName evidence="8">Glycosyltransferase</fullName>
        <ecNumber evidence="8">2.4.-.-</ecNumber>
    </submittedName>
</protein>
<dbReference type="InterPro" id="IPR029044">
    <property type="entry name" value="Nucleotide-diphossugar_trans"/>
</dbReference>
<dbReference type="InterPro" id="IPR001173">
    <property type="entry name" value="Glyco_trans_2-like"/>
</dbReference>
<dbReference type="PANTHER" id="PTHR43646:SF2">
    <property type="entry name" value="GLYCOSYLTRANSFERASE 2-LIKE DOMAIN-CONTAINING PROTEIN"/>
    <property type="match status" value="1"/>
</dbReference>
<dbReference type="PANTHER" id="PTHR43646">
    <property type="entry name" value="GLYCOSYLTRANSFERASE"/>
    <property type="match status" value="1"/>
</dbReference>
<dbReference type="Pfam" id="PF00535">
    <property type="entry name" value="Glycos_transf_2"/>
    <property type="match status" value="1"/>
</dbReference>
<dbReference type="EC" id="2.4.-.-" evidence="8"/>
<dbReference type="GO" id="GO:0016757">
    <property type="term" value="F:glycosyltransferase activity"/>
    <property type="evidence" value="ECO:0007669"/>
    <property type="project" value="UniProtKB-KW"/>
</dbReference>
<keyword evidence="3 8" id="KW-0328">Glycosyltransferase</keyword>
<sequence>MLLSIGIKALNEQRRIANSIASALQVANKFSGEVILADCASTDQTVQIASSYPIRIVRMAAPEERSCGAGAQLAYQESKGQFFYLMDGDMVLNSDAAERFMEFLNKNPEYAGVGGRTKELVLTTHEFRIRAKSEEMRQCTSSIDVDRLDGGGLYRRAAIESVGYFADQNLKAFEEFELGARLLTNGWKLARLDVTAVEHFGHDVPSYSLLWTRFVSGYACGAGQVFRASIGKATFLRVVKNLAHIKYSLAVCSASLTSAFIAALYPWSGLAFVIAMLGSGIILLSFRRQSLRLGVFSLVAWILGSIAFLRGALWPRQDPFRVIQHEAIATKRTEDLKPMSGTCDR</sequence>
<dbReference type="SUPFAM" id="SSF53448">
    <property type="entry name" value="Nucleotide-diphospho-sugar transferases"/>
    <property type="match status" value="1"/>
</dbReference>
<proteinExistence type="predicted"/>
<dbReference type="AlphaFoldDB" id="A0AAU7JJB8"/>
<name>A0AAU7JJB8_9HYPH</name>
<evidence type="ECO:0000256" key="2">
    <source>
        <dbReference type="ARBA" id="ARBA00022475"/>
    </source>
</evidence>
<keyword evidence="5 6" id="KW-0472">Membrane</keyword>
<accession>A0AAU7JJB8</accession>
<keyword evidence="2" id="KW-1003">Cell membrane</keyword>
<keyword evidence="4 8" id="KW-0808">Transferase</keyword>
<comment type="subcellular location">
    <subcellularLocation>
        <location evidence="1">Cell membrane</location>
    </subcellularLocation>
</comment>
<reference evidence="8" key="1">
    <citation type="submission" date="2024-05" db="EMBL/GenBank/DDBJ databases">
        <authorList>
            <person name="Kim S."/>
            <person name="Heo J."/>
            <person name="Choi H."/>
            <person name="Choi Y."/>
            <person name="Kwon S.-W."/>
            <person name="Kim Y."/>
        </authorList>
    </citation>
    <scope>NUCLEOTIDE SEQUENCE</scope>
    <source>
        <strain evidence="8">KACC 23698</strain>
    </source>
</reference>
<evidence type="ECO:0000256" key="4">
    <source>
        <dbReference type="ARBA" id="ARBA00022679"/>
    </source>
</evidence>
<dbReference type="Gene3D" id="3.90.550.10">
    <property type="entry name" value="Spore Coat Polysaccharide Biosynthesis Protein SpsA, Chain A"/>
    <property type="match status" value="1"/>
</dbReference>
<evidence type="ECO:0000259" key="7">
    <source>
        <dbReference type="Pfam" id="PF00535"/>
    </source>
</evidence>
<evidence type="ECO:0000256" key="6">
    <source>
        <dbReference type="SAM" id="Phobius"/>
    </source>
</evidence>
<feature type="transmembrane region" description="Helical" evidence="6">
    <location>
        <begin position="270"/>
        <end position="286"/>
    </location>
</feature>
<feature type="domain" description="Glycosyltransferase 2-like" evidence="7">
    <location>
        <begin position="4"/>
        <end position="161"/>
    </location>
</feature>
<keyword evidence="6" id="KW-0812">Transmembrane</keyword>
<dbReference type="RefSeq" id="WP_406857172.1">
    <property type="nucleotide sequence ID" value="NZ_CP157484.1"/>
</dbReference>
<evidence type="ECO:0000313" key="8">
    <source>
        <dbReference type="EMBL" id="XBO40315.1"/>
    </source>
</evidence>
<gene>
    <name evidence="8" type="ORF">ABEG18_05920</name>
</gene>
<dbReference type="GO" id="GO:0005886">
    <property type="term" value="C:plasma membrane"/>
    <property type="evidence" value="ECO:0007669"/>
    <property type="project" value="UniProtKB-SubCell"/>
</dbReference>